<dbReference type="Pfam" id="PF11710">
    <property type="entry name" value="Git3"/>
    <property type="match status" value="1"/>
</dbReference>
<dbReference type="PRINTS" id="PR02001">
    <property type="entry name" value="GCR1CAMPR"/>
</dbReference>
<dbReference type="AlphaFoldDB" id="A0A6G1INZ2"/>
<evidence type="ECO:0000256" key="6">
    <source>
        <dbReference type="SAM" id="Phobius"/>
    </source>
</evidence>
<feature type="transmembrane region" description="Helical" evidence="6">
    <location>
        <begin position="183"/>
        <end position="203"/>
    </location>
</feature>
<accession>A0A6G1INZ2</accession>
<dbReference type="Proteomes" id="UP000799291">
    <property type="component" value="Unassembled WGS sequence"/>
</dbReference>
<dbReference type="Gene3D" id="1.20.1070.10">
    <property type="entry name" value="Rhodopsin 7-helix transmembrane proteins"/>
    <property type="match status" value="1"/>
</dbReference>
<evidence type="ECO:0000256" key="2">
    <source>
        <dbReference type="ARBA" id="ARBA00022692"/>
    </source>
</evidence>
<proteinExistence type="predicted"/>
<feature type="region of interest" description="Disordered" evidence="5">
    <location>
        <begin position="406"/>
        <end position="426"/>
    </location>
</feature>
<feature type="transmembrane region" description="Helical" evidence="6">
    <location>
        <begin position="315"/>
        <end position="334"/>
    </location>
</feature>
<dbReference type="EMBL" id="MU005599">
    <property type="protein sequence ID" value="KAF2679966.1"/>
    <property type="molecule type" value="Genomic_DNA"/>
</dbReference>
<comment type="subcellular location">
    <subcellularLocation>
        <location evidence="1">Membrane</location>
        <topology evidence="1">Multi-pass membrane protein</topology>
    </subcellularLocation>
</comment>
<evidence type="ECO:0000259" key="7">
    <source>
        <dbReference type="PROSITE" id="PS50261"/>
    </source>
</evidence>
<dbReference type="Pfam" id="PF11970">
    <property type="entry name" value="GPR_Gpa2_C"/>
    <property type="match status" value="1"/>
</dbReference>
<evidence type="ECO:0000313" key="9">
    <source>
        <dbReference type="Proteomes" id="UP000799291"/>
    </source>
</evidence>
<feature type="domain" description="G-protein coupled receptors family 2 profile 2" evidence="7">
    <location>
        <begin position="27"/>
        <end position="208"/>
    </location>
</feature>
<dbReference type="GO" id="GO:0005886">
    <property type="term" value="C:plasma membrane"/>
    <property type="evidence" value="ECO:0007669"/>
    <property type="project" value="TreeGrafter"/>
</dbReference>
<dbReference type="PROSITE" id="PS50261">
    <property type="entry name" value="G_PROTEIN_RECEP_F2_4"/>
    <property type="match status" value="1"/>
</dbReference>
<evidence type="ECO:0000256" key="5">
    <source>
        <dbReference type="SAM" id="MobiDB-lite"/>
    </source>
</evidence>
<reference evidence="8" key="1">
    <citation type="journal article" date="2020" name="Stud. Mycol.">
        <title>101 Dothideomycetes genomes: a test case for predicting lifestyles and emergence of pathogens.</title>
        <authorList>
            <person name="Haridas S."/>
            <person name="Albert R."/>
            <person name="Binder M."/>
            <person name="Bloem J."/>
            <person name="Labutti K."/>
            <person name="Salamov A."/>
            <person name="Andreopoulos B."/>
            <person name="Baker S."/>
            <person name="Barry K."/>
            <person name="Bills G."/>
            <person name="Bluhm B."/>
            <person name="Cannon C."/>
            <person name="Castanera R."/>
            <person name="Culley D."/>
            <person name="Daum C."/>
            <person name="Ezra D."/>
            <person name="Gonzalez J."/>
            <person name="Henrissat B."/>
            <person name="Kuo A."/>
            <person name="Liang C."/>
            <person name="Lipzen A."/>
            <person name="Lutzoni F."/>
            <person name="Magnuson J."/>
            <person name="Mondo S."/>
            <person name="Nolan M."/>
            <person name="Ohm R."/>
            <person name="Pangilinan J."/>
            <person name="Park H.-J."/>
            <person name="Ramirez L."/>
            <person name="Alfaro M."/>
            <person name="Sun H."/>
            <person name="Tritt A."/>
            <person name="Yoshinaga Y."/>
            <person name="Zwiers L.-H."/>
            <person name="Turgeon B."/>
            <person name="Goodwin S."/>
            <person name="Spatafora J."/>
            <person name="Crous P."/>
            <person name="Grigoriev I."/>
        </authorList>
    </citation>
    <scope>NUCLEOTIDE SEQUENCE</scope>
    <source>
        <strain evidence="8">CBS 122367</strain>
    </source>
</reference>
<feature type="transmembrane region" description="Helical" evidence="6">
    <location>
        <begin position="115"/>
        <end position="131"/>
    </location>
</feature>
<feature type="transmembrane region" description="Helical" evidence="6">
    <location>
        <begin position="29"/>
        <end position="52"/>
    </location>
</feature>
<dbReference type="GO" id="GO:0007166">
    <property type="term" value="P:cell surface receptor signaling pathway"/>
    <property type="evidence" value="ECO:0007669"/>
    <property type="project" value="InterPro"/>
</dbReference>
<protein>
    <recommendedName>
        <fullName evidence="7">G-protein coupled receptors family 2 profile 2 domain-containing protein</fullName>
    </recommendedName>
</protein>
<evidence type="ECO:0000256" key="1">
    <source>
        <dbReference type="ARBA" id="ARBA00004141"/>
    </source>
</evidence>
<dbReference type="GO" id="GO:0007189">
    <property type="term" value="P:adenylate cyclase-activating G protein-coupled receptor signaling pathway"/>
    <property type="evidence" value="ECO:0007669"/>
    <property type="project" value="TreeGrafter"/>
</dbReference>
<keyword evidence="4 6" id="KW-0472">Membrane</keyword>
<sequence>MASLDNGRLVERVVLSAPSQLQEIRTLNLVILAVSVLSIIGAGWIILSFCLFKEVRTFRHQLILGLAISDLLMAANFLSSCAVNLSGHSIGAPGQKRFCSFNGFMTQFFVVQTDYWVLTIAFCTFFILANFKHISSWIQEHRLILWCLPWGLSALWAGIGLGLDGYSDIGAWCWFGSDKVRLLVNFIPRWLIIIIILALYARLYRIIYMAHNRFMSFHDENSPHANTHSNPQLSSHTRTLNLDQHTLTPETESISSTRRIGCPSVTLDIESKDVNGPRADVASAELGSGSGGAVNGRTHVRQPSPVLKKLARQMMYYPLVYMLIWTIPTTIRIYQSVTGTPAPFGIATVDKACIVIQGFADAIIYGVNESSLSVWRDKFRSRPPTARIDNPHIQVNVVREIRVERAKTKGGGESGSGSGSDVDSIV</sequence>
<evidence type="ECO:0000256" key="4">
    <source>
        <dbReference type="ARBA" id="ARBA00023136"/>
    </source>
</evidence>
<name>A0A6G1INZ2_9PLEO</name>
<dbReference type="OrthoDB" id="100006at2759"/>
<dbReference type="PANTHER" id="PTHR23112:SF0">
    <property type="entry name" value="TRANSMEMBRANE PROTEIN 116"/>
    <property type="match status" value="1"/>
</dbReference>
<evidence type="ECO:0000313" key="8">
    <source>
        <dbReference type="EMBL" id="KAF2679966.1"/>
    </source>
</evidence>
<dbReference type="InterPro" id="IPR022596">
    <property type="entry name" value="GPR1/2/3_C"/>
</dbReference>
<feature type="transmembrane region" description="Helical" evidence="6">
    <location>
        <begin position="143"/>
        <end position="163"/>
    </location>
</feature>
<dbReference type="InterPro" id="IPR022343">
    <property type="entry name" value="GCR1-cAMP_receptor"/>
</dbReference>
<dbReference type="InterPro" id="IPR023041">
    <property type="entry name" value="Glucose_rcpt_Git3-like_N"/>
</dbReference>
<feature type="transmembrane region" description="Helical" evidence="6">
    <location>
        <begin position="64"/>
        <end position="85"/>
    </location>
</feature>
<organism evidence="8 9">
    <name type="scientific">Lentithecium fluviatile CBS 122367</name>
    <dbReference type="NCBI Taxonomy" id="1168545"/>
    <lineage>
        <taxon>Eukaryota</taxon>
        <taxon>Fungi</taxon>
        <taxon>Dikarya</taxon>
        <taxon>Ascomycota</taxon>
        <taxon>Pezizomycotina</taxon>
        <taxon>Dothideomycetes</taxon>
        <taxon>Pleosporomycetidae</taxon>
        <taxon>Pleosporales</taxon>
        <taxon>Massarineae</taxon>
        <taxon>Lentitheciaceae</taxon>
        <taxon>Lentithecium</taxon>
    </lineage>
</organism>
<keyword evidence="3 6" id="KW-1133">Transmembrane helix</keyword>
<dbReference type="SUPFAM" id="SSF81321">
    <property type="entry name" value="Family A G protein-coupled receptor-like"/>
    <property type="match status" value="1"/>
</dbReference>
<keyword evidence="9" id="KW-1185">Reference proteome</keyword>
<keyword evidence="2 6" id="KW-0812">Transmembrane</keyword>
<dbReference type="InterPro" id="IPR017981">
    <property type="entry name" value="GPCR_2-like_7TM"/>
</dbReference>
<gene>
    <name evidence="8" type="ORF">K458DRAFT_393235</name>
</gene>
<feature type="compositionally biased region" description="Gly residues" evidence="5">
    <location>
        <begin position="409"/>
        <end position="418"/>
    </location>
</feature>
<dbReference type="PANTHER" id="PTHR23112">
    <property type="entry name" value="G PROTEIN-COUPLED RECEPTOR 157-RELATED"/>
    <property type="match status" value="1"/>
</dbReference>
<dbReference type="GO" id="GO:0004930">
    <property type="term" value="F:G protein-coupled receptor activity"/>
    <property type="evidence" value="ECO:0007669"/>
    <property type="project" value="TreeGrafter"/>
</dbReference>
<evidence type="ECO:0000256" key="3">
    <source>
        <dbReference type="ARBA" id="ARBA00022989"/>
    </source>
</evidence>